<protein>
    <submittedName>
        <fullName evidence="2">Uncharacterized protein</fullName>
    </submittedName>
</protein>
<feature type="coiled-coil region" evidence="1">
    <location>
        <begin position="714"/>
        <end position="741"/>
    </location>
</feature>
<comment type="caution">
    <text evidence="2">The sequence shown here is derived from an EMBL/GenBank/DDBJ whole genome shotgun (WGS) entry which is preliminary data.</text>
</comment>
<sequence>MLLEQDLEAIRLIIAEYIKDPLVEAEVPLENDSQAVVAFLRRLGDDIFTLSEGFRHLSGAGLAFKEAMAVCRRDGPDRIRELQGLIRAAQPNEELAKAALVALKAARDLDEEFAPLHGVARDLRNLTVAFADSAIPRQRGFSLVGFVEVLNTVSALLERLPLPEEGRWDRLTEEEAGVAYQDTAQVLDAVQGAIAGLNVLTQTQPGIAIRAAWEAVANKAVEALWNDTLDLNAYTLAVAKWRDAIATVLALLEQATQLWEDPRLVHARLAALKEETFSNSIPALSQMFGPINPPLFAEAEVEAASVGCGPWWSFCQVGLAEERPFHQMSQLEVLFDQIQSIFPSMLVMPDLEPVLFDVSELRVRVKGLAEPIRRAAAARSVQDFRQALMAGAAPDALLQLQTVFQEMAEQPLVGLTRAETELIQHAVELGAATLERTPLGEALAGLRRILKLNRRASLLQTRMATFQRQAKERAGHCQHVLVETSSVEELLMHPAPKMTELPVLQKYRMAVHFVNGLGQLCGAEGAMESPSKVSVMPGELDALDALDMAVTSFLEAFDQAPSSRLTEALRTVAQSLRSRPSEAAKWRSFESKLLENSEVARQTSQQVACLFAADLRGVTAKCCKALCVAVALHTTRHVEADPKHLRTGRLQELRAEEAEAVKSIGEAAGKVESLEAAFNQKIEDIKAASAPELEQISARIANLERQLAPTVEDIARKFAEAARAESKLSALQETEQQHLDDMRHEVGSAVGFLRAKQGRLEGSASATHVAATAGSAVSFEAAMDAASADMDLAERHAAAAVKIYEELMHSNPLSFGSVQGKASYSPEDINFFLSVHMDLRLNLDLGIFGHLVIGPLAVSFDIPEFSLQHILHLVEEAFKRLWADFKKELKELI</sequence>
<dbReference type="Proteomes" id="UP001178507">
    <property type="component" value="Unassembled WGS sequence"/>
</dbReference>
<keyword evidence="3" id="KW-1185">Reference proteome</keyword>
<organism evidence="2 3">
    <name type="scientific">Effrenium voratum</name>
    <dbReference type="NCBI Taxonomy" id="2562239"/>
    <lineage>
        <taxon>Eukaryota</taxon>
        <taxon>Sar</taxon>
        <taxon>Alveolata</taxon>
        <taxon>Dinophyceae</taxon>
        <taxon>Suessiales</taxon>
        <taxon>Symbiodiniaceae</taxon>
        <taxon>Effrenium</taxon>
    </lineage>
</organism>
<dbReference type="AlphaFoldDB" id="A0AA36NC98"/>
<gene>
    <name evidence="2" type="ORF">EVOR1521_LOCUS22025</name>
</gene>
<reference evidence="2" key="1">
    <citation type="submission" date="2023-08" db="EMBL/GenBank/DDBJ databases">
        <authorList>
            <person name="Chen Y."/>
            <person name="Shah S."/>
            <person name="Dougan E. K."/>
            <person name="Thang M."/>
            <person name="Chan C."/>
        </authorList>
    </citation>
    <scope>NUCLEOTIDE SEQUENCE</scope>
</reference>
<accession>A0AA36NC98</accession>
<proteinExistence type="predicted"/>
<keyword evidence="1" id="KW-0175">Coiled coil</keyword>
<evidence type="ECO:0000313" key="3">
    <source>
        <dbReference type="Proteomes" id="UP001178507"/>
    </source>
</evidence>
<evidence type="ECO:0000256" key="1">
    <source>
        <dbReference type="SAM" id="Coils"/>
    </source>
</evidence>
<dbReference type="EMBL" id="CAUJNA010003293">
    <property type="protein sequence ID" value="CAJ1398166.1"/>
    <property type="molecule type" value="Genomic_DNA"/>
</dbReference>
<evidence type="ECO:0000313" key="2">
    <source>
        <dbReference type="EMBL" id="CAJ1398166.1"/>
    </source>
</evidence>
<name>A0AA36NC98_9DINO</name>